<sequence length="259" mass="27737">MMMMMTTRGAIVGARVLGCQRSTAPISAACQVRLASSSVPTKLHETPVVQGCDSRWMRWLGRGSATQMYCALLFSGNMMLEAYSGGVADMANVVASAGAISSASTCAFFGAKLLCDRIVTDISACREMGQTGKHAHTRSTNPNKLTIRELVKITTLGVLSKQSFLCAPSGKATNAMAPSGNSCSHRHLMGCDMWVAIDIQHVTTDGAHSYAFSVGKRKLALDTSSAESLNLKGLELLLQGQPLVTRKHKQGKKRARDRK</sequence>
<dbReference type="EMBL" id="DAKRPA010000118">
    <property type="protein sequence ID" value="DAZ98017.1"/>
    <property type="molecule type" value="Genomic_DNA"/>
</dbReference>
<accession>A0AAV2YSN1</accession>
<dbReference type="AlphaFoldDB" id="A0AAV2YSN1"/>
<evidence type="ECO:0000313" key="2">
    <source>
        <dbReference type="Proteomes" id="UP001146120"/>
    </source>
</evidence>
<reference evidence="1" key="1">
    <citation type="submission" date="2022-11" db="EMBL/GenBank/DDBJ databases">
        <authorList>
            <person name="Morgan W.R."/>
            <person name="Tartar A."/>
        </authorList>
    </citation>
    <scope>NUCLEOTIDE SEQUENCE</scope>
    <source>
        <strain evidence="1">ARSEF 373</strain>
    </source>
</reference>
<name>A0AAV2YSN1_9STRA</name>
<gene>
    <name evidence="1" type="ORF">N0F65_004507</name>
</gene>
<keyword evidence="2" id="KW-1185">Reference proteome</keyword>
<dbReference type="Proteomes" id="UP001146120">
    <property type="component" value="Unassembled WGS sequence"/>
</dbReference>
<proteinExistence type="predicted"/>
<comment type="caution">
    <text evidence="1">The sequence shown here is derived from an EMBL/GenBank/DDBJ whole genome shotgun (WGS) entry which is preliminary data.</text>
</comment>
<reference evidence="1" key="2">
    <citation type="journal article" date="2023" name="Microbiol Resour">
        <title>Decontamination and Annotation of the Draft Genome Sequence of the Oomycete Lagenidium giganteum ARSEF 373.</title>
        <authorList>
            <person name="Morgan W.R."/>
            <person name="Tartar A."/>
        </authorList>
    </citation>
    <scope>NUCLEOTIDE SEQUENCE</scope>
    <source>
        <strain evidence="1">ARSEF 373</strain>
    </source>
</reference>
<evidence type="ECO:0000313" key="1">
    <source>
        <dbReference type="EMBL" id="DAZ98017.1"/>
    </source>
</evidence>
<organism evidence="1 2">
    <name type="scientific">Lagenidium giganteum</name>
    <dbReference type="NCBI Taxonomy" id="4803"/>
    <lineage>
        <taxon>Eukaryota</taxon>
        <taxon>Sar</taxon>
        <taxon>Stramenopiles</taxon>
        <taxon>Oomycota</taxon>
        <taxon>Peronosporomycetes</taxon>
        <taxon>Pythiales</taxon>
        <taxon>Pythiaceae</taxon>
    </lineage>
</organism>
<protein>
    <submittedName>
        <fullName evidence="1">Uncharacterized protein</fullName>
    </submittedName>
</protein>